<gene>
    <name evidence="4" type="ORF">AmaxDRAFT_1462</name>
</gene>
<feature type="transmembrane region" description="Helical" evidence="2">
    <location>
        <begin position="26"/>
        <end position="52"/>
    </location>
</feature>
<evidence type="ECO:0000259" key="3">
    <source>
        <dbReference type="Pfam" id="PF11611"/>
    </source>
</evidence>
<dbReference type="InterPro" id="IPR029051">
    <property type="entry name" value="DUF4352"/>
</dbReference>
<evidence type="ECO:0000256" key="1">
    <source>
        <dbReference type="ARBA" id="ARBA00022729"/>
    </source>
</evidence>
<feature type="transmembrane region" description="Helical" evidence="2">
    <location>
        <begin position="72"/>
        <end position="90"/>
    </location>
</feature>
<keyword evidence="2" id="KW-0812">Transmembrane</keyword>
<dbReference type="AlphaFoldDB" id="B5VY70"/>
<reference evidence="4 5" key="1">
    <citation type="journal article" date="2011" name="Appl. Environ. Microbiol.">
        <title>Contribution of a Sodium Ion Gradient to Energy Conservation during Fermentation in the Cyanobacterium Arthrospira (Spirulina) maxima CS-328.</title>
        <authorList>
            <person name="Carrieri D."/>
            <person name="Ananyev G."/>
            <person name="Lenz O."/>
            <person name="Bryant D.A."/>
            <person name="Dismukes G.C."/>
        </authorList>
    </citation>
    <scope>NUCLEOTIDE SEQUENCE [LARGE SCALE GENOMIC DNA]</scope>
    <source>
        <strain evidence="4 5">CS-328</strain>
    </source>
</reference>
<keyword evidence="2" id="KW-0472">Membrane</keyword>
<dbReference type="EMBL" id="ABYK01000008">
    <property type="protein sequence ID" value="EDZ95772.1"/>
    <property type="molecule type" value="Genomic_DNA"/>
</dbReference>
<comment type="caution">
    <text evidence="4">The sequence shown here is derived from an EMBL/GenBank/DDBJ whole genome shotgun (WGS) entry which is preliminary data.</text>
</comment>
<keyword evidence="5" id="KW-1185">Reference proteome</keyword>
<keyword evidence="1" id="KW-0732">Signal</keyword>
<dbReference type="Gene3D" id="2.60.40.1240">
    <property type="match status" value="1"/>
</dbReference>
<name>B5VY70_LIMMA</name>
<evidence type="ECO:0000256" key="2">
    <source>
        <dbReference type="SAM" id="Phobius"/>
    </source>
</evidence>
<dbReference type="InterPro" id="IPR029050">
    <property type="entry name" value="Immunoprotect_excell_Ig-like"/>
</dbReference>
<keyword evidence="2" id="KW-1133">Transmembrane helix</keyword>
<organism evidence="4 5">
    <name type="scientific">Limnospira maxima CS-328</name>
    <dbReference type="NCBI Taxonomy" id="513049"/>
    <lineage>
        <taxon>Bacteria</taxon>
        <taxon>Bacillati</taxon>
        <taxon>Cyanobacteriota</taxon>
        <taxon>Cyanophyceae</taxon>
        <taxon>Oscillatoriophycideae</taxon>
        <taxon>Oscillatoriales</taxon>
        <taxon>Sirenicapillariaceae</taxon>
        <taxon>Limnospira</taxon>
    </lineage>
</organism>
<sequence length="271" mass="29981">MDILILKLILVHLKYGGVKHDGNLTAIFYVFIGIIALGIGLYLIISPFAFVIGLCKPSIVLNDKKPQTRMRVLKSSGITSIILVLVLNGLSSVTAEENDKTYMAKSSTFVAASTYRPEPQKSKPVAKPVPTETWINVRNDRAVKIAGIQMLDTIFPSNYFMENVESKGGQLAVVGLEMKNTGNQSGSITWSSYKLIDSQGRKYNEINDFSETLSINQWLKDKGIEPSSQLFPGQVVPIVKVFRVASDASGFKLEVNGKRIDIREDDLFAIY</sequence>
<evidence type="ECO:0000313" key="4">
    <source>
        <dbReference type="EMBL" id="EDZ95772.1"/>
    </source>
</evidence>
<dbReference type="Proteomes" id="UP000004061">
    <property type="component" value="Unassembled WGS sequence"/>
</dbReference>
<accession>B5VY70</accession>
<proteinExistence type="predicted"/>
<evidence type="ECO:0000313" key="5">
    <source>
        <dbReference type="Proteomes" id="UP000004061"/>
    </source>
</evidence>
<protein>
    <recommendedName>
        <fullName evidence="3">DUF4352 domain-containing protein</fullName>
    </recommendedName>
</protein>
<feature type="domain" description="DUF4352" evidence="3">
    <location>
        <begin position="166"/>
        <end position="256"/>
    </location>
</feature>
<dbReference type="Pfam" id="PF11611">
    <property type="entry name" value="DUF4352"/>
    <property type="match status" value="1"/>
</dbReference>